<reference evidence="12" key="1">
    <citation type="submission" date="2016-01" db="EMBL/GenBank/DDBJ databases">
        <title>Complete genome of Planococcus kocurri type strain.</title>
        <authorList>
            <person name="See-Too W.S."/>
        </authorList>
    </citation>
    <scope>NUCLEOTIDE SEQUENCE [LARGE SCALE GENOMIC DNA]</scope>
    <source>
        <strain evidence="12">ATCC 43650</strain>
    </source>
</reference>
<evidence type="ECO:0000256" key="1">
    <source>
        <dbReference type="ARBA" id="ARBA00001917"/>
    </source>
</evidence>
<accession>A0ABM5WZQ2</accession>
<dbReference type="Pfam" id="PF03060">
    <property type="entry name" value="NMO"/>
    <property type="match status" value="1"/>
</dbReference>
<comment type="catalytic activity">
    <reaction evidence="11">
        <text>3 propionate 3-nitronate + 3 O2 + H2O = 3 3-oxopropanoate + 2 nitrate + nitrite + H2O2 + 3 H(+)</text>
        <dbReference type="Rhea" id="RHEA:57332"/>
        <dbReference type="ChEBI" id="CHEBI:15377"/>
        <dbReference type="ChEBI" id="CHEBI:15378"/>
        <dbReference type="ChEBI" id="CHEBI:15379"/>
        <dbReference type="ChEBI" id="CHEBI:16240"/>
        <dbReference type="ChEBI" id="CHEBI:16301"/>
        <dbReference type="ChEBI" id="CHEBI:17632"/>
        <dbReference type="ChEBI" id="CHEBI:33190"/>
        <dbReference type="ChEBI" id="CHEBI:136067"/>
    </reaction>
</comment>
<dbReference type="EMBL" id="CP013661">
    <property type="protein sequence ID" value="ALS79847.1"/>
    <property type="molecule type" value="Genomic_DNA"/>
</dbReference>
<dbReference type="InterPro" id="IPR004136">
    <property type="entry name" value="NMO"/>
</dbReference>
<keyword evidence="8" id="KW-0560">Oxidoreductase</keyword>
<dbReference type="PANTHER" id="PTHR42747:SF3">
    <property type="entry name" value="NITRONATE MONOOXYGENASE-RELATED"/>
    <property type="match status" value="1"/>
</dbReference>
<evidence type="ECO:0000256" key="7">
    <source>
        <dbReference type="ARBA" id="ARBA00022643"/>
    </source>
</evidence>
<evidence type="ECO:0000256" key="8">
    <source>
        <dbReference type="ARBA" id="ARBA00023002"/>
    </source>
</evidence>
<evidence type="ECO:0000256" key="4">
    <source>
        <dbReference type="ARBA" id="ARBA00013457"/>
    </source>
</evidence>
<sequence length="370" mass="39129">MQSNERRGLSVILLKTEICQLLKIDYPLIQAGMAGGTTTVELVVGVSNAGGLGTLGAAYMAPNAMRQAIKEIQSKTDKSFGVNIFAAPVKDDFSRLAEVQKVLNPFFSELAIGNLQSTYSSPNWSEEQFAICIEEGVPIISTAFGCLSAEQMAVAKARRVKIIVMVTTVEEAKQAESCGADIVVAQGSEAGGHRGTFSLATHPSGAQVGTLSLVPQVADAVGIPVIAAGGIVDGRGLIASLVLGAQGVQIGTRFVSAKESGAHPAHKKAIVESDEESTIITKSFSGRPARAIKNRFIREFEQSGIEPLPFPSQNTFTKDIRSAAAKSNNPEFMSLWAGQSTRGLHKEMATVDIVRAIIEEAETILNESGL</sequence>
<dbReference type="Proteomes" id="UP000065533">
    <property type="component" value="Chromosome"/>
</dbReference>
<evidence type="ECO:0000256" key="11">
    <source>
        <dbReference type="ARBA" id="ARBA00049401"/>
    </source>
</evidence>
<dbReference type="PANTHER" id="PTHR42747">
    <property type="entry name" value="NITRONATE MONOOXYGENASE-RELATED"/>
    <property type="match status" value="1"/>
</dbReference>
<keyword evidence="9 12" id="KW-0503">Monooxygenase</keyword>
<dbReference type="SUPFAM" id="SSF51412">
    <property type="entry name" value="Inosine monophosphate dehydrogenase (IMPDH)"/>
    <property type="match status" value="1"/>
</dbReference>
<evidence type="ECO:0000256" key="3">
    <source>
        <dbReference type="ARBA" id="ARBA00009881"/>
    </source>
</evidence>
<evidence type="ECO:0000256" key="9">
    <source>
        <dbReference type="ARBA" id="ARBA00023033"/>
    </source>
</evidence>
<evidence type="ECO:0000256" key="10">
    <source>
        <dbReference type="ARBA" id="ARBA00031155"/>
    </source>
</evidence>
<protein>
    <recommendedName>
        <fullName evidence="4">Probable nitronate monooxygenase</fullName>
    </recommendedName>
    <alternativeName>
        <fullName evidence="10">Propionate 3-nitronate monooxygenase</fullName>
    </alternativeName>
</protein>
<proteinExistence type="inferred from homology"/>
<dbReference type="CDD" id="cd04730">
    <property type="entry name" value="NPD_like"/>
    <property type="match status" value="1"/>
</dbReference>
<organism evidence="12 13">
    <name type="scientific">Planococcus kocurii</name>
    <dbReference type="NCBI Taxonomy" id="1374"/>
    <lineage>
        <taxon>Bacteria</taxon>
        <taxon>Bacillati</taxon>
        <taxon>Bacillota</taxon>
        <taxon>Bacilli</taxon>
        <taxon>Bacillales</taxon>
        <taxon>Caryophanaceae</taxon>
        <taxon>Planococcus</taxon>
    </lineage>
</organism>
<evidence type="ECO:0000256" key="6">
    <source>
        <dbReference type="ARBA" id="ARBA00022630"/>
    </source>
</evidence>
<keyword evidence="6" id="KW-0285">Flavoprotein</keyword>
<dbReference type="GO" id="GO:0004497">
    <property type="term" value="F:monooxygenase activity"/>
    <property type="evidence" value="ECO:0007669"/>
    <property type="project" value="UniProtKB-KW"/>
</dbReference>
<evidence type="ECO:0000313" key="12">
    <source>
        <dbReference type="EMBL" id="ALS79847.1"/>
    </source>
</evidence>
<evidence type="ECO:0000256" key="2">
    <source>
        <dbReference type="ARBA" id="ARBA00003535"/>
    </source>
</evidence>
<comment type="function">
    <text evidence="2">Nitronate monooxygenase that uses molecular oxygen to catalyze the oxidative denitrification of alkyl nitronates. Acts on propionate 3-nitronate (P3N), the presumed physiological substrate. Probably functions in the detoxification of P3N, a metabolic poison produced by plants and fungi as a defense mechanism.</text>
</comment>
<keyword evidence="7" id="KW-0288">FMN</keyword>
<dbReference type="Gene3D" id="3.20.20.70">
    <property type="entry name" value="Aldolase class I"/>
    <property type="match status" value="1"/>
</dbReference>
<evidence type="ECO:0000256" key="5">
    <source>
        <dbReference type="ARBA" id="ARBA00022575"/>
    </source>
</evidence>
<dbReference type="InterPro" id="IPR013785">
    <property type="entry name" value="Aldolase_TIM"/>
</dbReference>
<comment type="similarity">
    <text evidence="3">Belongs to the nitronate monooxygenase family. NMO class I subfamily.</text>
</comment>
<keyword evidence="5" id="KW-0216">Detoxification</keyword>
<comment type="cofactor">
    <cofactor evidence="1">
        <name>FMN</name>
        <dbReference type="ChEBI" id="CHEBI:58210"/>
    </cofactor>
</comment>
<keyword evidence="13" id="KW-1185">Reference proteome</keyword>
<gene>
    <name evidence="12" type="ORF">AUO94_15015</name>
</gene>
<evidence type="ECO:0000313" key="13">
    <source>
        <dbReference type="Proteomes" id="UP000065533"/>
    </source>
</evidence>
<name>A0ABM5WZQ2_9BACL</name>